<reference evidence="1 2" key="1">
    <citation type="submission" date="2014-04" db="EMBL/GenBank/DDBJ databases">
        <authorList>
            <consortium name="DOE Joint Genome Institute"/>
            <person name="Kuo A."/>
            <person name="Martino E."/>
            <person name="Perotto S."/>
            <person name="Kohler A."/>
            <person name="Nagy L.G."/>
            <person name="Floudas D."/>
            <person name="Copeland A."/>
            <person name="Barry K.W."/>
            <person name="Cichocki N."/>
            <person name="Veneault-Fourrey C."/>
            <person name="LaButti K."/>
            <person name="Lindquist E.A."/>
            <person name="Lipzen A."/>
            <person name="Lundell T."/>
            <person name="Morin E."/>
            <person name="Murat C."/>
            <person name="Sun H."/>
            <person name="Tunlid A."/>
            <person name="Henrissat B."/>
            <person name="Grigoriev I.V."/>
            <person name="Hibbett D.S."/>
            <person name="Martin F."/>
            <person name="Nordberg H.P."/>
            <person name="Cantor M.N."/>
            <person name="Hua S.X."/>
        </authorList>
    </citation>
    <scope>NUCLEOTIDE SEQUENCE [LARGE SCALE GENOMIC DNA]</scope>
    <source>
        <strain evidence="1 2">Zn</strain>
    </source>
</reference>
<sequence length="185" mass="21162">MARHCAMVVDVFTALSYIVKEMDKDGIDVYFTISEAHQKKVKKTSKLHSKVHHHVQHGHSTTDINIRLTRILEEYKSNLETPRWYQARPKPLSLYILTDGMWEKDCTAVGPIENAVRKLEDLRKDDSQIGIQFISFGADSGGLKRLKYLDDELNLGRDIVDTEPCDGNVYKMLLGPISKSYDNHT</sequence>
<organism evidence="1 2">
    <name type="scientific">Oidiodendron maius (strain Zn)</name>
    <dbReference type="NCBI Taxonomy" id="913774"/>
    <lineage>
        <taxon>Eukaryota</taxon>
        <taxon>Fungi</taxon>
        <taxon>Dikarya</taxon>
        <taxon>Ascomycota</taxon>
        <taxon>Pezizomycotina</taxon>
        <taxon>Leotiomycetes</taxon>
        <taxon>Leotiomycetes incertae sedis</taxon>
        <taxon>Myxotrichaceae</taxon>
        <taxon>Oidiodendron</taxon>
    </lineage>
</organism>
<reference evidence="2" key="2">
    <citation type="submission" date="2015-01" db="EMBL/GenBank/DDBJ databases">
        <title>Evolutionary Origins and Diversification of the Mycorrhizal Mutualists.</title>
        <authorList>
            <consortium name="DOE Joint Genome Institute"/>
            <consortium name="Mycorrhizal Genomics Consortium"/>
            <person name="Kohler A."/>
            <person name="Kuo A."/>
            <person name="Nagy L.G."/>
            <person name="Floudas D."/>
            <person name="Copeland A."/>
            <person name="Barry K.W."/>
            <person name="Cichocki N."/>
            <person name="Veneault-Fourrey C."/>
            <person name="LaButti K."/>
            <person name="Lindquist E.A."/>
            <person name="Lipzen A."/>
            <person name="Lundell T."/>
            <person name="Morin E."/>
            <person name="Murat C."/>
            <person name="Riley R."/>
            <person name="Ohm R."/>
            <person name="Sun H."/>
            <person name="Tunlid A."/>
            <person name="Henrissat B."/>
            <person name="Grigoriev I.V."/>
            <person name="Hibbett D.S."/>
            <person name="Martin F."/>
        </authorList>
    </citation>
    <scope>NUCLEOTIDE SEQUENCE [LARGE SCALE GENOMIC DNA]</scope>
    <source>
        <strain evidence="2">Zn</strain>
    </source>
</reference>
<dbReference type="PANTHER" id="PTHR34706:SF1">
    <property type="entry name" value="VWFA DOMAIN-CONTAINING PROTEIN"/>
    <property type="match status" value="1"/>
</dbReference>
<accession>A0A0C3HL30</accession>
<dbReference type="OrthoDB" id="5986190at2759"/>
<proteinExistence type="predicted"/>
<name>A0A0C3HL30_OIDMZ</name>
<dbReference type="Proteomes" id="UP000054321">
    <property type="component" value="Unassembled WGS sequence"/>
</dbReference>
<evidence type="ECO:0000313" key="2">
    <source>
        <dbReference type="Proteomes" id="UP000054321"/>
    </source>
</evidence>
<keyword evidence="2" id="KW-1185">Reference proteome</keyword>
<dbReference type="EMBL" id="KN832874">
    <property type="protein sequence ID" value="KIN03042.1"/>
    <property type="molecule type" value="Genomic_DNA"/>
</dbReference>
<dbReference type="HOGENOM" id="CLU_1461749_0_0_1"/>
<evidence type="ECO:0000313" key="1">
    <source>
        <dbReference type="EMBL" id="KIN03042.1"/>
    </source>
</evidence>
<evidence type="ECO:0008006" key="3">
    <source>
        <dbReference type="Google" id="ProtNLM"/>
    </source>
</evidence>
<dbReference type="AlphaFoldDB" id="A0A0C3HL30"/>
<gene>
    <name evidence="1" type="ORF">OIDMADRAFT_18517</name>
</gene>
<dbReference type="STRING" id="913774.A0A0C3HL30"/>
<dbReference type="PANTHER" id="PTHR34706">
    <property type="entry name" value="SLR1338 PROTEIN"/>
    <property type="match status" value="1"/>
</dbReference>
<dbReference type="InParanoid" id="A0A0C3HL30"/>
<protein>
    <recommendedName>
        <fullName evidence="3">VWFA domain-containing protein</fullName>
    </recommendedName>
</protein>